<dbReference type="AlphaFoldDB" id="A0A8D8RVS3"/>
<dbReference type="EMBL" id="HBUF01191708">
    <property type="protein sequence ID" value="CAG6658555.1"/>
    <property type="molecule type" value="Transcribed_RNA"/>
</dbReference>
<accession>A0A8D8RVS3</accession>
<evidence type="ECO:0000313" key="1">
    <source>
        <dbReference type="EMBL" id="CAG6658554.1"/>
    </source>
</evidence>
<sequence>METKYLEGRLFVLTQRNFTVLVWYSFQELLAVTCPFAQFEGATAEKSDEFFFQLKSLTQVVSTREDVINVRFVENSSRRKRESSTVIMNELLQDSLSLKG</sequence>
<reference evidence="1" key="1">
    <citation type="submission" date="2021-05" db="EMBL/GenBank/DDBJ databases">
        <authorList>
            <person name="Alioto T."/>
            <person name="Alioto T."/>
            <person name="Gomez Garrido J."/>
        </authorList>
    </citation>
    <scope>NUCLEOTIDE SEQUENCE</scope>
</reference>
<proteinExistence type="predicted"/>
<protein>
    <submittedName>
        <fullName evidence="1">Uncharacterized protein</fullName>
    </submittedName>
</protein>
<name>A0A8D8RVS3_9HEMI</name>
<organism evidence="1">
    <name type="scientific">Cacopsylla melanoneura</name>
    <dbReference type="NCBI Taxonomy" id="428564"/>
    <lineage>
        <taxon>Eukaryota</taxon>
        <taxon>Metazoa</taxon>
        <taxon>Ecdysozoa</taxon>
        <taxon>Arthropoda</taxon>
        <taxon>Hexapoda</taxon>
        <taxon>Insecta</taxon>
        <taxon>Pterygota</taxon>
        <taxon>Neoptera</taxon>
        <taxon>Paraneoptera</taxon>
        <taxon>Hemiptera</taxon>
        <taxon>Sternorrhyncha</taxon>
        <taxon>Psylloidea</taxon>
        <taxon>Psyllidae</taxon>
        <taxon>Psyllinae</taxon>
        <taxon>Cacopsylla</taxon>
    </lineage>
</organism>
<dbReference type="EMBL" id="HBUF01191707">
    <property type="protein sequence ID" value="CAG6658554.1"/>
    <property type="molecule type" value="Transcribed_RNA"/>
</dbReference>
<dbReference type="EMBL" id="HBUF01191706">
    <property type="protein sequence ID" value="CAG6658553.1"/>
    <property type="molecule type" value="Transcribed_RNA"/>
</dbReference>